<keyword evidence="1" id="KW-1133">Transmembrane helix</keyword>
<dbReference type="EMBL" id="AP018203">
    <property type="protein sequence ID" value="BAY59122.1"/>
    <property type="molecule type" value="Genomic_DNA"/>
</dbReference>
<evidence type="ECO:0000313" key="2">
    <source>
        <dbReference type="EMBL" id="BAY59122.1"/>
    </source>
</evidence>
<accession>A0A1Z4JQV7</accession>
<feature type="transmembrane region" description="Helical" evidence="1">
    <location>
        <begin position="27"/>
        <end position="47"/>
    </location>
</feature>
<protein>
    <submittedName>
        <fullName evidence="2">Uncharacterized protein</fullName>
    </submittedName>
</protein>
<name>A0A1Z4JQV7_LEPBY</name>
<proteinExistence type="predicted"/>
<reference evidence="2 3" key="1">
    <citation type="submission" date="2017-06" db="EMBL/GenBank/DDBJ databases">
        <title>Genome sequencing of cyanobaciteial culture collection at National Institute for Environmental Studies (NIES).</title>
        <authorList>
            <person name="Hirose Y."/>
            <person name="Shimura Y."/>
            <person name="Fujisawa T."/>
            <person name="Nakamura Y."/>
            <person name="Kawachi M."/>
        </authorList>
    </citation>
    <scope>NUCLEOTIDE SEQUENCE [LARGE SCALE GENOMIC DNA]</scope>
    <source>
        <strain evidence="2 3">NIES-2135</strain>
    </source>
</reference>
<keyword evidence="1" id="KW-0472">Membrane</keyword>
<gene>
    <name evidence="2" type="ORF">NIES2135_59990</name>
</gene>
<keyword evidence="1" id="KW-0812">Transmembrane</keyword>
<sequence>MKPATWLPEEKDEKVNQYLDHINRAPYATIAAVSVGLFCLFTVIILLSSF</sequence>
<evidence type="ECO:0000256" key="1">
    <source>
        <dbReference type="SAM" id="Phobius"/>
    </source>
</evidence>
<dbReference type="AlphaFoldDB" id="A0A1Z4JQV7"/>
<organism evidence="2 3">
    <name type="scientific">Leptolyngbya boryana NIES-2135</name>
    <dbReference type="NCBI Taxonomy" id="1973484"/>
    <lineage>
        <taxon>Bacteria</taxon>
        <taxon>Bacillati</taxon>
        <taxon>Cyanobacteriota</taxon>
        <taxon>Cyanophyceae</taxon>
        <taxon>Leptolyngbyales</taxon>
        <taxon>Leptolyngbyaceae</taxon>
        <taxon>Leptolyngbya group</taxon>
        <taxon>Leptolyngbya</taxon>
    </lineage>
</organism>
<dbReference type="Proteomes" id="UP000217895">
    <property type="component" value="Chromosome"/>
</dbReference>
<keyword evidence="3" id="KW-1185">Reference proteome</keyword>
<evidence type="ECO:0000313" key="3">
    <source>
        <dbReference type="Proteomes" id="UP000217895"/>
    </source>
</evidence>